<dbReference type="Proteomes" id="UP000663866">
    <property type="component" value="Unassembled WGS sequence"/>
</dbReference>
<evidence type="ECO:0000256" key="3">
    <source>
        <dbReference type="ARBA" id="ARBA00022490"/>
    </source>
</evidence>
<evidence type="ECO:0000259" key="16">
    <source>
        <dbReference type="SMART" id="SM00382"/>
    </source>
</evidence>
<keyword evidence="6" id="KW-0547">Nucleotide-binding</keyword>
<keyword evidence="13" id="KW-0966">Cell projection</keyword>
<dbReference type="PANTHER" id="PTHR46532:SF13">
    <property type="entry name" value="CYTOPLASMIC DYNEIN 1 HEAVY CHAIN 1"/>
    <property type="match status" value="1"/>
</dbReference>
<feature type="compositionally biased region" description="Acidic residues" evidence="15">
    <location>
        <begin position="190"/>
        <end position="215"/>
    </location>
</feature>
<dbReference type="FunFam" id="3.40.50.300:FF:000320">
    <property type="entry name" value="Dynein, axonemal, heavy chain 5"/>
    <property type="match status" value="1"/>
</dbReference>
<dbReference type="Pfam" id="PF17857">
    <property type="entry name" value="AAA_lid_1"/>
    <property type="match status" value="1"/>
</dbReference>
<dbReference type="Pfam" id="PF08393">
    <property type="entry name" value="DHC_N2"/>
    <property type="match status" value="1"/>
</dbReference>
<dbReference type="InterPro" id="IPR004273">
    <property type="entry name" value="Dynein_heavy_D6_P-loop"/>
</dbReference>
<dbReference type="SMART" id="SM00382">
    <property type="entry name" value="AAA"/>
    <property type="match status" value="2"/>
</dbReference>
<dbReference type="GO" id="GO:0045505">
    <property type="term" value="F:dynein intermediate chain binding"/>
    <property type="evidence" value="ECO:0007669"/>
    <property type="project" value="InterPro"/>
</dbReference>
<evidence type="ECO:0000256" key="9">
    <source>
        <dbReference type="ARBA" id="ARBA00023054"/>
    </source>
</evidence>
<dbReference type="InterPro" id="IPR042219">
    <property type="entry name" value="AAA_lid_11_sf"/>
</dbReference>
<dbReference type="InterPro" id="IPR041466">
    <property type="entry name" value="Dynein_AAA5_ext"/>
</dbReference>
<dbReference type="InterPro" id="IPR013594">
    <property type="entry name" value="Dynein_heavy_tail"/>
</dbReference>
<dbReference type="FunFam" id="3.10.490.20:FF:000010">
    <property type="entry name" value="Dynein heavy chain, putative"/>
    <property type="match status" value="1"/>
</dbReference>
<dbReference type="FunFam" id="1.10.8.710:FF:000003">
    <property type="entry name" value="Dynein axonemal heavy chain 5"/>
    <property type="match status" value="1"/>
</dbReference>
<protein>
    <recommendedName>
        <fullName evidence="16">AAA+ ATPase domain-containing protein</fullName>
    </recommendedName>
</protein>
<dbReference type="InterPro" id="IPR035699">
    <property type="entry name" value="AAA_6"/>
</dbReference>
<evidence type="ECO:0000256" key="10">
    <source>
        <dbReference type="ARBA" id="ARBA00023069"/>
    </source>
</evidence>
<comment type="caution">
    <text evidence="17">The sequence shown here is derived from an EMBL/GenBank/DDBJ whole genome shotgun (WGS) entry which is preliminary data.</text>
</comment>
<dbReference type="InterPro" id="IPR056759">
    <property type="entry name" value="DYH2-5-8_CC"/>
</dbReference>
<dbReference type="InterPro" id="IPR027417">
    <property type="entry name" value="P-loop_NTPase"/>
</dbReference>
<evidence type="ECO:0000256" key="8">
    <source>
        <dbReference type="ARBA" id="ARBA00023017"/>
    </source>
</evidence>
<dbReference type="Gene3D" id="3.20.180.20">
    <property type="entry name" value="Dynein heavy chain, N-terminal domain 2"/>
    <property type="match status" value="1"/>
</dbReference>
<dbReference type="Pfam" id="PF18199">
    <property type="entry name" value="Dynein_C"/>
    <property type="match status" value="1"/>
</dbReference>
<dbReference type="InterPro" id="IPR042228">
    <property type="entry name" value="Dynein_linker_3"/>
</dbReference>
<dbReference type="InterPro" id="IPR003593">
    <property type="entry name" value="AAA+_ATPase"/>
</dbReference>
<dbReference type="Pfam" id="PF12774">
    <property type="entry name" value="AAA_6"/>
    <property type="match status" value="1"/>
</dbReference>
<dbReference type="InterPro" id="IPR043157">
    <property type="entry name" value="Dynein_AAA1S"/>
</dbReference>
<dbReference type="FunFam" id="3.40.50.300:FF:000543">
    <property type="entry name" value="Dynein axonemal heavy chain 5"/>
    <property type="match status" value="1"/>
</dbReference>
<dbReference type="Gene3D" id="1.10.8.1220">
    <property type="match status" value="1"/>
</dbReference>
<evidence type="ECO:0000256" key="11">
    <source>
        <dbReference type="ARBA" id="ARBA00023175"/>
    </source>
</evidence>
<comment type="subcellular location">
    <subcellularLocation>
        <location evidence="1">Cytoplasm</location>
        <location evidence="1">Cytoskeleton</location>
        <location evidence="1">Cilium axoneme</location>
    </subcellularLocation>
</comment>
<dbReference type="FunFam" id="1.20.1270.280:FF:000002">
    <property type="entry name" value="Dynein heavy chain 5, axonemal"/>
    <property type="match status" value="1"/>
</dbReference>
<dbReference type="Pfam" id="PF18198">
    <property type="entry name" value="AAA_lid_11"/>
    <property type="match status" value="1"/>
</dbReference>
<dbReference type="PANTHER" id="PTHR46532">
    <property type="entry name" value="MALE FERTILITY FACTOR KL5"/>
    <property type="match status" value="1"/>
</dbReference>
<dbReference type="Pfam" id="PF08385">
    <property type="entry name" value="DHC_N1"/>
    <property type="match status" value="1"/>
</dbReference>
<dbReference type="SUPFAM" id="SSF52540">
    <property type="entry name" value="P-loop containing nucleoside triphosphate hydrolases"/>
    <property type="match status" value="4"/>
</dbReference>
<reference evidence="17" key="1">
    <citation type="submission" date="2021-02" db="EMBL/GenBank/DDBJ databases">
        <authorList>
            <person name="Nowell W R."/>
        </authorList>
    </citation>
    <scope>NUCLEOTIDE SEQUENCE</scope>
</reference>
<dbReference type="Gene3D" id="1.10.8.710">
    <property type="match status" value="1"/>
</dbReference>
<organism evidence="17 18">
    <name type="scientific">Rotaria magnacalcarata</name>
    <dbReference type="NCBI Taxonomy" id="392030"/>
    <lineage>
        <taxon>Eukaryota</taxon>
        <taxon>Metazoa</taxon>
        <taxon>Spiralia</taxon>
        <taxon>Gnathifera</taxon>
        <taxon>Rotifera</taxon>
        <taxon>Eurotatoria</taxon>
        <taxon>Bdelloidea</taxon>
        <taxon>Philodinida</taxon>
        <taxon>Philodinidae</taxon>
        <taxon>Rotaria</taxon>
    </lineage>
</organism>
<gene>
    <name evidence="17" type="ORF">OVN521_LOCUS210</name>
</gene>
<dbReference type="FunFam" id="1.20.920.30:FF:000004">
    <property type="entry name" value="Dynein axonemal heavy chain 5"/>
    <property type="match status" value="1"/>
</dbReference>
<dbReference type="FunFam" id="3.40.50.300:FF:000044">
    <property type="entry name" value="Dynein heavy chain 5, axonemal"/>
    <property type="match status" value="1"/>
</dbReference>
<dbReference type="Gene3D" id="1.10.287.2620">
    <property type="match status" value="1"/>
</dbReference>
<dbReference type="FunFam" id="1.20.140.100:FF:000003">
    <property type="entry name" value="Dynein, axonemal, heavy chain 5"/>
    <property type="match status" value="1"/>
</dbReference>
<dbReference type="InterPro" id="IPR035706">
    <property type="entry name" value="AAA_9"/>
</dbReference>
<evidence type="ECO:0000313" key="18">
    <source>
        <dbReference type="Proteomes" id="UP000663866"/>
    </source>
</evidence>
<feature type="domain" description="AAA+ ATPase" evidence="16">
    <location>
        <begin position="2857"/>
        <end position="3005"/>
    </location>
</feature>
<dbReference type="FunFam" id="1.10.287.2620:FF:000003">
    <property type="entry name" value="Dynein, axonemal, heavy chain 5"/>
    <property type="match status" value="1"/>
</dbReference>
<dbReference type="InterPro" id="IPR024743">
    <property type="entry name" value="Dynein_HC_stalk"/>
</dbReference>
<dbReference type="GO" id="GO:0005524">
    <property type="term" value="F:ATP binding"/>
    <property type="evidence" value="ECO:0007669"/>
    <property type="project" value="UniProtKB-KW"/>
</dbReference>
<evidence type="ECO:0000256" key="13">
    <source>
        <dbReference type="ARBA" id="ARBA00023273"/>
    </source>
</evidence>
<keyword evidence="7" id="KW-0067">ATP-binding</keyword>
<proteinExistence type="inferred from homology"/>
<dbReference type="Gene3D" id="1.20.140.100">
    <property type="entry name" value="Dynein heavy chain, N-terminal domain 2"/>
    <property type="match status" value="1"/>
</dbReference>
<dbReference type="Gene3D" id="6.10.140.1060">
    <property type="match status" value="1"/>
</dbReference>
<dbReference type="GO" id="GO:0051959">
    <property type="term" value="F:dynein light intermediate chain binding"/>
    <property type="evidence" value="ECO:0007669"/>
    <property type="project" value="InterPro"/>
</dbReference>
<dbReference type="GO" id="GO:0005858">
    <property type="term" value="C:axonemal dynein complex"/>
    <property type="evidence" value="ECO:0007669"/>
    <property type="project" value="TreeGrafter"/>
</dbReference>
<evidence type="ECO:0000256" key="2">
    <source>
        <dbReference type="ARBA" id="ARBA00008887"/>
    </source>
</evidence>
<dbReference type="FunFam" id="1.10.8.720:FF:000004">
    <property type="entry name" value="Dynein heavy chain 5, axonemal"/>
    <property type="match status" value="1"/>
</dbReference>
<dbReference type="FunFam" id="3.40.50.300:FF:002141">
    <property type="entry name" value="Dynein heavy chain"/>
    <property type="match status" value="1"/>
</dbReference>
<dbReference type="InterPro" id="IPR042222">
    <property type="entry name" value="Dynein_2_N"/>
</dbReference>
<dbReference type="FunFam" id="3.20.180.20:FF:000001">
    <property type="entry name" value="Dynein axonemal heavy chain 5"/>
    <property type="match status" value="1"/>
</dbReference>
<dbReference type="InterPro" id="IPR026983">
    <property type="entry name" value="DHC"/>
</dbReference>
<evidence type="ECO:0000256" key="15">
    <source>
        <dbReference type="SAM" id="MobiDB-lite"/>
    </source>
</evidence>
<dbReference type="Gene3D" id="1.10.472.130">
    <property type="match status" value="1"/>
</dbReference>
<dbReference type="GO" id="GO:0097729">
    <property type="term" value="C:9+2 motile cilium"/>
    <property type="evidence" value="ECO:0007669"/>
    <property type="project" value="UniProtKB-ARBA"/>
</dbReference>
<keyword evidence="4" id="KW-0493">Microtubule</keyword>
<feature type="region of interest" description="Disordered" evidence="15">
    <location>
        <begin position="61"/>
        <end position="81"/>
    </location>
</feature>
<comment type="similarity">
    <text evidence="2">Belongs to the dynein heavy chain family.</text>
</comment>
<keyword evidence="18" id="KW-1185">Reference proteome</keyword>
<evidence type="ECO:0000256" key="14">
    <source>
        <dbReference type="SAM" id="Coils"/>
    </source>
</evidence>
<dbReference type="InterPro" id="IPR043160">
    <property type="entry name" value="Dynein_C_barrel"/>
</dbReference>
<dbReference type="Gene3D" id="1.20.920.20">
    <property type="match status" value="1"/>
</dbReference>
<dbReference type="GO" id="GO:0005874">
    <property type="term" value="C:microtubule"/>
    <property type="evidence" value="ECO:0007669"/>
    <property type="project" value="UniProtKB-KW"/>
</dbReference>
<evidence type="ECO:0000256" key="12">
    <source>
        <dbReference type="ARBA" id="ARBA00023212"/>
    </source>
</evidence>
<dbReference type="Pfam" id="PF12777">
    <property type="entry name" value="MT"/>
    <property type="match status" value="1"/>
</dbReference>
<keyword evidence="12" id="KW-0206">Cytoskeleton</keyword>
<accession>A0A818XAK1</accession>
<evidence type="ECO:0000256" key="7">
    <source>
        <dbReference type="ARBA" id="ARBA00022840"/>
    </source>
</evidence>
<evidence type="ECO:0000256" key="6">
    <source>
        <dbReference type="ARBA" id="ARBA00022741"/>
    </source>
</evidence>
<dbReference type="Pfam" id="PF03028">
    <property type="entry name" value="Dynein_heavy"/>
    <property type="match status" value="1"/>
</dbReference>
<dbReference type="Gene3D" id="1.20.58.1120">
    <property type="match status" value="1"/>
</dbReference>
<feature type="coiled-coil region" evidence="14">
    <location>
        <begin position="3481"/>
        <end position="3511"/>
    </location>
</feature>
<keyword evidence="3" id="KW-0963">Cytoplasm</keyword>
<dbReference type="InterPro" id="IPR041658">
    <property type="entry name" value="AAA_lid_11"/>
</dbReference>
<dbReference type="InterPro" id="IPR024317">
    <property type="entry name" value="Dynein_heavy_chain_D4_dom"/>
</dbReference>
<dbReference type="Gene3D" id="1.20.920.30">
    <property type="match status" value="1"/>
</dbReference>
<keyword evidence="8" id="KW-0243">Dynein</keyword>
<dbReference type="Gene3D" id="3.40.50.300">
    <property type="entry name" value="P-loop containing nucleotide triphosphate hydrolases"/>
    <property type="match status" value="5"/>
</dbReference>
<dbReference type="Pfam" id="PF17852">
    <property type="entry name" value="Dynein_AAA_lid"/>
    <property type="match status" value="1"/>
</dbReference>
<dbReference type="FunFam" id="1.10.8.1220:FF:000001">
    <property type="entry name" value="Dynein axonemal heavy chain 5"/>
    <property type="match status" value="1"/>
</dbReference>
<dbReference type="FunFam" id="1.20.58.1120:FF:000004">
    <property type="entry name" value="Dynein axonemal heavy chain 5"/>
    <property type="match status" value="1"/>
</dbReference>
<dbReference type="GO" id="GO:0007018">
    <property type="term" value="P:microtubule-based movement"/>
    <property type="evidence" value="ECO:0007669"/>
    <property type="project" value="InterPro"/>
</dbReference>
<evidence type="ECO:0000256" key="1">
    <source>
        <dbReference type="ARBA" id="ARBA00004430"/>
    </source>
</evidence>
<feature type="compositionally biased region" description="Low complexity" evidence="15">
    <location>
        <begin position="68"/>
        <end position="81"/>
    </location>
</feature>
<dbReference type="GO" id="GO:0008569">
    <property type="term" value="F:minus-end-directed microtubule motor activity"/>
    <property type="evidence" value="ECO:0007669"/>
    <property type="project" value="InterPro"/>
</dbReference>
<dbReference type="InterPro" id="IPR041228">
    <property type="entry name" value="Dynein_C"/>
</dbReference>
<dbReference type="Gene3D" id="1.10.8.720">
    <property type="entry name" value="Region D6 of dynein motor"/>
    <property type="match status" value="1"/>
</dbReference>
<feature type="region of interest" description="Disordered" evidence="15">
    <location>
        <begin position="186"/>
        <end position="215"/>
    </location>
</feature>
<dbReference type="Pfam" id="PF12775">
    <property type="entry name" value="AAA_7"/>
    <property type="match status" value="1"/>
</dbReference>
<dbReference type="FunFam" id="3.40.50.300:FF:001221">
    <property type="entry name" value="Axonemal dynein heavy chain 8"/>
    <property type="match status" value="1"/>
</dbReference>
<keyword evidence="5" id="KW-0677">Repeat</keyword>
<dbReference type="Gene3D" id="1.20.1270.280">
    <property type="match status" value="1"/>
</dbReference>
<evidence type="ECO:0000256" key="5">
    <source>
        <dbReference type="ARBA" id="ARBA00022737"/>
    </source>
</evidence>
<dbReference type="EMBL" id="CAJOBG010000010">
    <property type="protein sequence ID" value="CAF3734930.1"/>
    <property type="molecule type" value="Genomic_DNA"/>
</dbReference>
<dbReference type="Pfam" id="PF12780">
    <property type="entry name" value="AAA_8"/>
    <property type="match status" value="1"/>
</dbReference>
<dbReference type="FunFam" id="3.40.50.300:FF:000049">
    <property type="entry name" value="Dynein, axonemal, heavy chain 5"/>
    <property type="match status" value="1"/>
</dbReference>
<feature type="domain" description="AAA+ ATPase" evidence="16">
    <location>
        <begin position="2254"/>
        <end position="2391"/>
    </location>
</feature>
<dbReference type="Gene3D" id="3.10.490.20">
    <property type="match status" value="1"/>
</dbReference>
<dbReference type="InterPro" id="IPR013602">
    <property type="entry name" value="Dynein_heavy_linker"/>
</dbReference>
<dbReference type="Pfam" id="PF25007">
    <property type="entry name" value="DYH2-5-8_CC"/>
    <property type="match status" value="1"/>
</dbReference>
<dbReference type="Pfam" id="PF12781">
    <property type="entry name" value="AAA_9"/>
    <property type="match status" value="1"/>
</dbReference>
<evidence type="ECO:0000256" key="4">
    <source>
        <dbReference type="ARBA" id="ARBA00022701"/>
    </source>
</evidence>
<dbReference type="InterPro" id="IPR041589">
    <property type="entry name" value="DNAH3_AAA_lid_1"/>
</dbReference>
<evidence type="ECO:0000313" key="17">
    <source>
        <dbReference type="EMBL" id="CAF3734930.1"/>
    </source>
</evidence>
<feature type="coiled-coil region" evidence="14">
    <location>
        <begin position="3704"/>
        <end position="3738"/>
    </location>
</feature>
<keyword evidence="9 14" id="KW-0175">Coiled coil</keyword>
<sequence length="4907" mass="561513">MVLQDESSMIVETTKKSTKLSCLESKSSSKIQQCFHSSCSHCNGNYLKTIKSEIKQITNESESFKSASTDSKNLSPSSSSSNIPFETQRLNFYAIIDEWKNDRMEHISFIYQKKRNQIDLICSQTYHEYETFKIEQKKLLNENLLSNNHNNNRILIPNEIDELNQKLSLTRHLLDYFIQPKLHNQNLYSDQDDNDDDNDDDDDDDGDDDDDDESINYEDIFKHKPINEFSLSTDNLAMACSNSNILLRDGARLLLFNEKEKLHQLEIKVQHPGDFIRDVCWCEALGYYLVLTQYLLFIYDPEKYLLTIVDKVKPIQRSKFSSLTCSDNIMFLVNGNGQCVERWSIAKSFNWKLIKRWTDKDFCHENFRLTSRIRANHMMLALNICGLNFGYRICLYDYHMKLLRRINSDSNLHLLSYISGNQWMATDYKERFYLFNDDETMKAVMDYTGKGGFIRNVARLGSSYVAVKVQTRLQMADLPNGGEVAPPLVSTKTDARANGPIGSAGTSQPPVSTTTTVTTTKTKIVGGDRQQEIARQAKALRDERRATLDARHEYLFGRLAEAIGIEPPQVEDHVLGDEKFDCIDDFFLAGGRRILAESEQIRREADDVGPSAELIHWKQRMATFNNLLEQIKSSRCRAVVGVLQSAKSKSIHRWRDLDARITDAANEAKDNVRYLYTLDKFFSTLDKNNPNAIAENIPSLMNAIRMIHSISQYYNSSERMTSLFVKITNQMINTCKRYIKNGCTRLWDIPKQDLISHIQESKKLNTEYQAYFHKTKGKLQESANERQWNFSENYIFGKFDTFCKRLDRIVDVLNTIESLSGLQNIRVEGLEPIVLKYRSVVDAIKKKSYDLLDHRKPDFDNDYNEFKSQIEYIQSQLQLFIDSWFRKSYTVEQSLLFLNKFQDLEGVKIDFGDKFSKLLQNFSKELDSVRKIYEKNKEDPPLSRNLPPTAGRIIWARQLYQRISVPIKLLQDKMDLSRTEDGKVLIRNFNKIAEALLQYEVLFYRNWERSIDLVKKGMEATIYIRHPETKEEYVNFDPQVLELIKDAQYLAKLGLEIPESATTLLRQEEHIRQTSVSLQELLNDIKHAYALIPKDMSQLFKPHREKVEEALRPGFVAITWSSLTVGEYINNVRLELDQLRILITDCTDILQCRIDNALQTIAEIQLCEPQQDPISLDEFSKLTDESSQQAVGLITKQASLCEKAVRYLLEVLKKRLKPHEQVQIKESDSEYYDCALKSAMNTKGHVTRCNDCQPCAFFNFLTIYWNKNIDAIVQCTRSSLETIRKRLQQPVRYVGEEVIRDQVRNPLFRTDIVLSIPNVLVKPSLDDMQSQLNKSANTMLKIGQDIPEWYHAQKLREITIKEIEKQALDEGEDVKLAVQAKAPKPLHKVIAENNDVKKVVLSLNSAISTFKPDVQDMMKNFTGFAELWEKEPETTVKSFMESKPLMVDFEALFKHYRRMETDIDEFPPSFQVGSIVFFTDNLKRGLKTEINNWKMSYAKALNDKASQDMQMVFDKVDDIQKRLTRPCKDLDDVRTHMGALGEIRQNEILIDQTITPVEETYAMMNKYEIAFNDGKPELVDTLQYAWKKCLQQGKEVQSHLLEIQPAFKQNLLDNVAAFQQDFVTFVDDYNKKGPMVHGTPPREASDRLTIFQAKFDELWRKFETYSAGEDLFGLAITEYPDLQRIKRELGLLQKLYSLYNIVIDTINGYYDIAWVDVDIEKINNDLLDFQNRCRKLPKGLKEYDAFEELKKTIDDFNETCPLLEMMANKSMKPRHWERIATVTSHKFDIESDNFLLRDIMTAPLLKFKEDIEDICISAIKEKDIEAKLNQVVADWGNQNFQFSSFKARGELLLKGDATGEIIALMEDSLMILGSLMSNRYNAPFKKKIQEWVQKLTSTTEIIEKWMSVQNLWIYLEAVFVGGDIAKQLPAEAKRFGNIDKSWQKIMQRAHENLNVVSCCTADDTLAQLLPHLFEQLELCQKSLTGYLEKKRLVFPRFFFVSDPALLEILGQASDSHTIQNHLLSVFDNTKTVTFDEKVYDKILEINSQEGEMVPLKDPVMAQGNVEVWLGDLLRISRASLHKIIRDGAIAIQDSAFNLLDFLSSFPSQVGLLGLQMLWTRDSEVALNNTKTDKKIMIDTAKKFLDILNALINKTTEDLSKLDRVKIETLITIHVHQKDIFDELVVNKTRSPGEFDWLKQCRFYFDEDADLCRISITDVDFKYMNEFLGCTDRLVITPLTDRCYITLAQALHMSLGGAPAGPAGTGKTETTKDMGRCLGKFVVVFNCSDQMDYRGLGRIYKGLAQSGSWGCFDEFNRIELPVLSVAAQQIDIVLRCKKEKKSSFIFTDGDNVDMDMEFGLFLTMNPGYAGRQELPENLKINFRTVAMMVPDRAIIMRVKLASCGFLQNIKLAKKFYTLYKLCEEQLTKQVHYDFGLRNILSVLRTLGAFKRENPTDSEEKTMMRILRDMNLSKLIDEDEPLFMSLIDDLFPGIQLETKGYPEIEAAIKTQTEQAQLVHHAPWVLKLIQLYETQRVRHGMMTLGPSGAGKTKCINILMKAMTECGAPHREMRMNPKAITAPQMFGRLDVATNDWTDGIFSTLWRRTLKTKKGDHVWLILDGPVDAIWIENLNSVLDDNKTLTLANGDRIPMAPNCKIIFEVHNIDNASPATVSRNGMVFMSASVMNWEPIVKGWLLKRSPAESDLLLNLYTRSFPDALTYVLQFLEPKMPLLECNYTKQSLYLLEGLINKDKAPPSDVLGRLYVFALMWSVGALLELFDRKKLEEFLIEKKSLDLPPVKGEETIFEYVVNIETGQWQHWSNRVAEYHYPKDSIPEYSSILVPNVDNVRTDFLIDTIAKQEKSVLLIGEQGTAKTVIVKGYCSKYDPEVQSFKSVNFSSATTATMIQRTIESYVDKRVGTTYGPPGGKKMTIFIDDINMPIINEWGDQVTNEITRQVMEQSGFYNLEKPGEFTNIVDIQFIAAMIQPGGGRNDIPQRLKRQFCIFNCTLPSNASIDKVFSTIGLGYFCKERGFGQDAVNVIDKLVPATRKLWQKTKVKMLPTPARFHYVFNLRDLSRIWQGMLNITPEVLGNKVDIAVSLWKHECYRVIADRFVAQDDKDWFEKALKLVAEEECGSQIATSMHAEPYLVDFLRDAPEITGEEGEDADLEAPKVYELISSYEALSEKLQFYQQLYNEQIKGGKMDLVFFKDAMTHLVKISRIIRTPRGCALLVGVGGSGKQSLTRLASFIAGYQTFQITLTRSYNVTNLMEDLKNLYRAAGQKGKGVTFLFTDNEIKDEAFLEYMNNVLASGEVSNLFARDEIDEILGELTAVMKREFPRRAPTNENLYDYFLTRVRNNLHVVLCFSPVGEKFRSRSLKFPALISGCTMDWFQRWPKDALVAVSKHFISNFDIACTTQIKAELVMMMGEVQDQVAEACVDYFNRFRRQTHVTPKSYLSFLAGYKSIYSDKRKDIGKLAERMNTGLKKLISAAEEVRELAKELEGKEKELVIANQKADLVMLDVNVKKSAATKVAEQVQRVADSCKALVDQISADKAIAEAKLEVARPALEEAEAALKTIKPADIATVKKLGRPPHLIMRIMDAALILFQRPMDTMSLDPEKPCPKPSWGESLKLMGGSDFLNTLLNFPKDTINAETVELLQPYLLMEDFNLETAKRVSGNVAGLCSWAMAMAYFYGINREVLPLKANLAVQEIRLGQATEKYNDAQAQLAAKMAEVAVVQAEFDKANAIKQALLADAEACRRKMHNASALIDGLSGERIRWTEASKGFEAQINRLVGDVLLATGFLSYTGPFNQEFRTILIKQWRTDMTKRKVPFSEDLNIVSFLVDNATISEWNLQGLPNDELSTQNGLIVTSAARFPLLIDPQGQGKAWIRQKEIANELQITTLNHKYFRTHLEDALSLGRPLMIEDVGDELDPALDNVLEKNFMKSGSTLKVKVGDKECDVLQGFKLYITTKLANPSYTPEIYAKTSIIDFTVTMKGLEDQLLGIVIQKEKAELEAERVRLLEEVTSNKRRTKELEDNLLFRLTSTEGSLVEDESLIQVLADTKATSKEVNEKLTIAAETEIKINAAREEFRPVATRGSIVYFLIVEMSMVNVMYQTSLKQFLGLFEIGRQKAQASPITVKRIQNIIESLTYEVWKYSSRGLYERDKNLFTLLLALKIDMQKGNVKSSEFQVLIKGGAALDMNAVEPRPDKMKKWLTDMTWLNLVELSKLAHFSQVLRQVVSNDKVWYNWFLSDAPEEVTFPESYSTSLDTFKKLLLVRSFSPDRTLPMAKKYIGESLGFQYAEGYILSLEAMWQESDKRTPLVCFLSMGSDPTDNVLGLSKKQNIPCGTISMGQGQEVHARRLLQQSQQEGRWILLQNCHLGLGFLEEMLDTVLQTDQVHDAFRCWLTTEPHPQFSINVLQSSIKYTFEPPQGVKAGLKRTFGGLTQEVVDASNFVEWKIMLYGVAFLHTTVQERRKFGPLGWNIPYEFNQSDFSATIQFIQNHMDEMGSKWNVSWPTVRYMIGEVHYGGRVTDDFDKRLLNTYTRVWFLDNMFTDKFDFAPNYKIPRCKTIQDFRTHVESMSLFDSPNVFGLHPNADITYQTNTADSILATIVNIQPKDAGAGGGETRESVVYRQCDDMLSKLPEDYIPHEVRAALQKQGTLQPLNIFLKQEVDRMQRVITVVRSTLKDLKLAIDGTIIMNENLKDALDNIFDARVPATWRKVSWDSATLGFWFSDLLDRNQQFFTWVFSGRPHVFWLTGFFNPQGFLTAMRQEITRNHKGWSLDNVVLANDVLKMVTKEEVTQPPSEGVFVYGLKIDGAAWRMSREKGGHLSDPPPKQLYSDLPVVHVYATNEPKTLGNAYYTCPVYKKPRRTDLTFIFTLSLKINNNNPDHWCLRGVALLCDTK</sequence>
<name>A0A818XAK1_9BILA</name>
<dbReference type="FunFam" id="1.20.920.20:FF:000004">
    <property type="entry name" value="Dynein axonemal heavy chain 5"/>
    <property type="match status" value="1"/>
</dbReference>
<keyword evidence="11" id="KW-0505">Motor protein</keyword>
<keyword evidence="10" id="KW-0969">Cilium</keyword>